<evidence type="ECO:0000313" key="3">
    <source>
        <dbReference type="Proteomes" id="UP001174909"/>
    </source>
</evidence>
<comment type="caution">
    <text evidence="2">The sequence shown here is derived from an EMBL/GenBank/DDBJ whole genome shotgun (WGS) entry which is preliminary data.</text>
</comment>
<dbReference type="PANTHER" id="PTHR24014">
    <property type="entry name" value="2-OXOGLUTARATE AND IRON-DEPENDENT OXYGENASE DOMAIN-CONTAINING PROTEIN 2"/>
    <property type="match status" value="1"/>
</dbReference>
<dbReference type="PANTHER" id="PTHR24014:SF4">
    <property type="entry name" value="2-OXOGLUTARATE AND IRON-DEPENDENT OXYGENASE DOMAIN-CONTAINING PROTEIN 2"/>
    <property type="match status" value="1"/>
</dbReference>
<dbReference type="AlphaFoldDB" id="A0AA35W0X6"/>
<organism evidence="2 3">
    <name type="scientific">Geodia barretti</name>
    <name type="common">Barrett's horny sponge</name>
    <dbReference type="NCBI Taxonomy" id="519541"/>
    <lineage>
        <taxon>Eukaryota</taxon>
        <taxon>Metazoa</taxon>
        <taxon>Porifera</taxon>
        <taxon>Demospongiae</taxon>
        <taxon>Heteroscleromorpha</taxon>
        <taxon>Tetractinellida</taxon>
        <taxon>Astrophorina</taxon>
        <taxon>Geodiidae</taxon>
        <taxon>Geodia</taxon>
    </lineage>
</organism>
<sequence length="79" mass="9072">MAGEPGSLWKQRYTHRRGRGLLHRGRQRHQAHPITSGKRVNLIIWMRSSSVRNRQCPMCGEEPSLVTCDGYGDDLQIND</sequence>
<evidence type="ECO:0000313" key="2">
    <source>
        <dbReference type="EMBL" id="CAI8002758.1"/>
    </source>
</evidence>
<dbReference type="GO" id="GO:0031418">
    <property type="term" value="F:L-ascorbic acid binding"/>
    <property type="evidence" value="ECO:0007669"/>
    <property type="project" value="UniProtKB-KW"/>
</dbReference>
<evidence type="ECO:0000256" key="1">
    <source>
        <dbReference type="ARBA" id="ARBA00022896"/>
    </source>
</evidence>
<reference evidence="2" key="1">
    <citation type="submission" date="2023-03" db="EMBL/GenBank/DDBJ databases">
        <authorList>
            <person name="Steffen K."/>
            <person name="Cardenas P."/>
        </authorList>
    </citation>
    <scope>NUCLEOTIDE SEQUENCE</scope>
</reference>
<accession>A0AA35W0X6</accession>
<proteinExistence type="predicted"/>
<protein>
    <submittedName>
        <fullName evidence="2">2-oxoglutarate and iron-dependent oxygenase domain-containing protein 2</fullName>
    </submittedName>
</protein>
<gene>
    <name evidence="2" type="ORF">GBAR_LOCUS3483</name>
</gene>
<keyword evidence="1" id="KW-0847">Vitamin C</keyword>
<dbReference type="Proteomes" id="UP001174909">
    <property type="component" value="Unassembled WGS sequence"/>
</dbReference>
<keyword evidence="3" id="KW-1185">Reference proteome</keyword>
<dbReference type="EMBL" id="CASHTH010000497">
    <property type="protein sequence ID" value="CAI8002758.1"/>
    <property type="molecule type" value="Genomic_DNA"/>
</dbReference>
<name>A0AA35W0X6_GEOBA</name>